<dbReference type="Gene3D" id="3.10.450.50">
    <property type="match status" value="1"/>
</dbReference>
<sequence>MKFNTFTVTFLSLCLGITGSALAQSGDLNRTILHLDSLFWKAYNTCDVDGMAAFFTDDVEFYHDKNGLTSTKTSMVDAVRKGLCGNENFRLRREAVAGSVKVFPLNNYGAILSGEHVFYINEKGKKEFLDGLAKFTHVWQFKNNTWKMSRILSYDHGPAPYRNTRKEISVSPSQLKQYAGKYESAQAGVVTVVADGGTLKMETSNSQTTLYAETERIFFLKERDLQFEFVTSNGKVTKMIVHEHGAKVDEASRKQ</sequence>
<evidence type="ECO:0000313" key="4">
    <source>
        <dbReference type="EMBL" id="MBT1698743.1"/>
    </source>
</evidence>
<evidence type="ECO:0000256" key="1">
    <source>
        <dbReference type="SAM" id="SignalP"/>
    </source>
</evidence>
<feature type="domain" description="DUF4440" evidence="3">
    <location>
        <begin position="32"/>
        <end position="148"/>
    </location>
</feature>
<evidence type="ECO:0000259" key="2">
    <source>
        <dbReference type="Pfam" id="PF11954"/>
    </source>
</evidence>
<reference evidence="4 5" key="1">
    <citation type="submission" date="2021-05" db="EMBL/GenBank/DDBJ databases">
        <title>A Polyphasic approach of four new species of the genus Ohtaekwangia: Ohtaekwangia histidinii sp. nov., Ohtaekwangia cretensis sp. nov., Ohtaekwangia indiensis sp. nov., Ohtaekwangia reichenbachii sp. nov. from diverse environment.</title>
        <authorList>
            <person name="Octaviana S."/>
        </authorList>
    </citation>
    <scope>NUCLEOTIDE SEQUENCE [LARGE SCALE GENOMIC DNA]</scope>
    <source>
        <strain evidence="4 5">PWU4</strain>
    </source>
</reference>
<accession>A0AAP2DP26</accession>
<protein>
    <submittedName>
        <fullName evidence="4">DUF4440 domain-containing protein</fullName>
    </submittedName>
</protein>
<proteinExistence type="predicted"/>
<dbReference type="Pfam" id="PF11954">
    <property type="entry name" value="DUF3471"/>
    <property type="match status" value="1"/>
</dbReference>
<keyword evidence="5" id="KW-1185">Reference proteome</keyword>
<dbReference type="SUPFAM" id="SSF54427">
    <property type="entry name" value="NTF2-like"/>
    <property type="match status" value="1"/>
</dbReference>
<dbReference type="RefSeq" id="WP_254165489.1">
    <property type="nucleotide sequence ID" value="NZ_JAHESF010000017.1"/>
</dbReference>
<gene>
    <name evidence="4" type="ORF">KK083_17760</name>
</gene>
<feature type="domain" description="Peptidase S12 Pab87-related C-terminal" evidence="2">
    <location>
        <begin position="165"/>
        <end position="242"/>
    </location>
</feature>
<dbReference type="Proteomes" id="UP001319200">
    <property type="component" value="Unassembled WGS sequence"/>
</dbReference>
<evidence type="ECO:0000259" key="3">
    <source>
        <dbReference type="Pfam" id="PF14534"/>
    </source>
</evidence>
<organism evidence="4 5">
    <name type="scientific">Chryseosolibacter histidini</name>
    <dbReference type="NCBI Taxonomy" id="2782349"/>
    <lineage>
        <taxon>Bacteria</taxon>
        <taxon>Pseudomonadati</taxon>
        <taxon>Bacteroidota</taxon>
        <taxon>Cytophagia</taxon>
        <taxon>Cytophagales</taxon>
        <taxon>Chryseotaleaceae</taxon>
        <taxon>Chryseosolibacter</taxon>
    </lineage>
</organism>
<dbReference type="InterPro" id="IPR032710">
    <property type="entry name" value="NTF2-like_dom_sf"/>
</dbReference>
<dbReference type="Pfam" id="PF14534">
    <property type="entry name" value="DUF4440"/>
    <property type="match status" value="1"/>
</dbReference>
<keyword evidence="1" id="KW-0732">Signal</keyword>
<evidence type="ECO:0000313" key="5">
    <source>
        <dbReference type="Proteomes" id="UP001319200"/>
    </source>
</evidence>
<dbReference type="InterPro" id="IPR027843">
    <property type="entry name" value="DUF4440"/>
</dbReference>
<dbReference type="EMBL" id="JAHESF010000017">
    <property type="protein sequence ID" value="MBT1698743.1"/>
    <property type="molecule type" value="Genomic_DNA"/>
</dbReference>
<dbReference type="AlphaFoldDB" id="A0AAP2DP26"/>
<feature type="signal peptide" evidence="1">
    <location>
        <begin position="1"/>
        <end position="23"/>
    </location>
</feature>
<comment type="caution">
    <text evidence="4">The sequence shown here is derived from an EMBL/GenBank/DDBJ whole genome shotgun (WGS) entry which is preliminary data.</text>
</comment>
<feature type="chain" id="PRO_5042990760" evidence="1">
    <location>
        <begin position="24"/>
        <end position="255"/>
    </location>
</feature>
<name>A0AAP2DP26_9BACT</name>
<dbReference type="InterPro" id="IPR021860">
    <property type="entry name" value="Peptidase_S12_Pab87-rel_C"/>
</dbReference>